<protein>
    <submittedName>
        <fullName evidence="15">TonB-dependent siderophore receptor</fullName>
    </submittedName>
</protein>
<feature type="signal peptide" evidence="12">
    <location>
        <begin position="1"/>
        <end position="21"/>
    </location>
</feature>
<keyword evidence="8 15" id="KW-0675">Receptor</keyword>
<dbReference type="Gene3D" id="2.170.130.10">
    <property type="entry name" value="TonB-dependent receptor, plug domain"/>
    <property type="match status" value="1"/>
</dbReference>
<proteinExistence type="inferred from homology"/>
<dbReference type="InterPro" id="IPR000531">
    <property type="entry name" value="Beta-barrel_TonB"/>
</dbReference>
<accession>A0A927IJG6</accession>
<evidence type="ECO:0000259" key="13">
    <source>
        <dbReference type="Pfam" id="PF00593"/>
    </source>
</evidence>
<comment type="similarity">
    <text evidence="2 10 11">Belongs to the TonB-dependent receptor family.</text>
</comment>
<gene>
    <name evidence="15" type="ORF">IEN85_19940</name>
</gene>
<evidence type="ECO:0000256" key="2">
    <source>
        <dbReference type="ARBA" id="ARBA00009810"/>
    </source>
</evidence>
<keyword evidence="7 10" id="KW-0472">Membrane</keyword>
<evidence type="ECO:0000256" key="4">
    <source>
        <dbReference type="ARBA" id="ARBA00022452"/>
    </source>
</evidence>
<dbReference type="InterPro" id="IPR012910">
    <property type="entry name" value="Plug_dom"/>
</dbReference>
<evidence type="ECO:0000256" key="3">
    <source>
        <dbReference type="ARBA" id="ARBA00022448"/>
    </source>
</evidence>
<dbReference type="PANTHER" id="PTHR32552:SF74">
    <property type="entry name" value="HYDROXAMATE SIDEROPHORE RECEPTOR FHUE"/>
    <property type="match status" value="1"/>
</dbReference>
<evidence type="ECO:0000256" key="7">
    <source>
        <dbReference type="ARBA" id="ARBA00023136"/>
    </source>
</evidence>
<evidence type="ECO:0000313" key="16">
    <source>
        <dbReference type="Proteomes" id="UP000622317"/>
    </source>
</evidence>
<dbReference type="Pfam" id="PF07715">
    <property type="entry name" value="Plug"/>
    <property type="match status" value="1"/>
</dbReference>
<dbReference type="Pfam" id="PF00593">
    <property type="entry name" value="TonB_dep_Rec_b-barrel"/>
    <property type="match status" value="1"/>
</dbReference>
<sequence length="720" mass="79682">MNYLKTLLAGSALGLAATASAQNSVDAPVTGDQAFELSGFTVFGDHYDTIGAATRLPLSDRETPQTISLIDSSRLEAESMYNMDDVMRNVTGVNVSMYDTQRPLYFSRGFQITDFQVDGIPTYSGDTNQEFDTALYQRVEILRGANGLFSGSGKPSGTVNLHRKQAGKTFAASVTQTVGSWDYFRTQVDVNTPITADGKFRSRFVAALTDRDSFRDRYHEDKLAYLATFSADLAQNSTLTFGFQRQDNEPTASVWGTIPPLAADGTPSELPHTTNFATDWAYWHRHSSTAFVNLEHQLNNRWQLKAALNHTTGDEESLSTYANAYAETWLNKEDGSGVIITGYSWDSSDERNSIDLYLNGKFDLFEREHDIVFGTSHAEYESIALNTASGFAGTPWNYAIDNFYTWDGSAEPAMELAYLPGQGVVRTKQTGIYSSTRLRLTDAFSAVLGGRITKWDTIDYGRDDAGATAFVNSQYEIDNEFTPYVGFTYDLNQNFTFYGSYTTIFEPQDSVDASGNILGPVEGNNYEIGLKSSFAEGRATFTAALFQTEQDNFAVADPLNPDPLESGKFPSIGVDGTKAEGLELQLSGKVTDDWSMIFGYTHNNTNRHAGDPIWTNLPEDLVQLSTHYQFPGEWSRLAIGGGATWQSEIIGSQFIPGQGNVEISQGAYTLVNLHVNYAINERFSATLSAKNALDEIYLANLDYPQFGEPQNFLLSFKWKY</sequence>
<dbReference type="RefSeq" id="WP_191618864.1">
    <property type="nucleotide sequence ID" value="NZ_JACYFG010000051.1"/>
</dbReference>
<dbReference type="InterPro" id="IPR039426">
    <property type="entry name" value="TonB-dep_rcpt-like"/>
</dbReference>
<keyword evidence="16" id="KW-1185">Reference proteome</keyword>
<evidence type="ECO:0000256" key="5">
    <source>
        <dbReference type="ARBA" id="ARBA00022692"/>
    </source>
</evidence>
<dbReference type="GO" id="GO:0015891">
    <property type="term" value="P:siderophore transport"/>
    <property type="evidence" value="ECO:0007669"/>
    <property type="project" value="InterPro"/>
</dbReference>
<dbReference type="NCBIfam" id="TIGR01783">
    <property type="entry name" value="TonB-siderophor"/>
    <property type="match status" value="1"/>
</dbReference>
<dbReference type="CDD" id="cd01347">
    <property type="entry name" value="ligand_gated_channel"/>
    <property type="match status" value="1"/>
</dbReference>
<dbReference type="Gene3D" id="2.40.170.20">
    <property type="entry name" value="TonB-dependent receptor, beta-barrel domain"/>
    <property type="match status" value="1"/>
</dbReference>
<keyword evidence="5 10" id="KW-0812">Transmembrane</keyword>
<dbReference type="GO" id="GO:0015344">
    <property type="term" value="F:siderophore uptake transmembrane transporter activity"/>
    <property type="evidence" value="ECO:0007669"/>
    <property type="project" value="TreeGrafter"/>
</dbReference>
<comment type="subcellular location">
    <subcellularLocation>
        <location evidence="1 10">Cell outer membrane</location>
        <topology evidence="1 10">Multi-pass membrane protein</topology>
    </subcellularLocation>
</comment>
<feature type="domain" description="TonB-dependent receptor plug" evidence="14">
    <location>
        <begin position="60"/>
        <end position="158"/>
    </location>
</feature>
<keyword evidence="6 11" id="KW-0798">TonB box</keyword>
<evidence type="ECO:0000256" key="8">
    <source>
        <dbReference type="ARBA" id="ARBA00023170"/>
    </source>
</evidence>
<evidence type="ECO:0000259" key="14">
    <source>
        <dbReference type="Pfam" id="PF07715"/>
    </source>
</evidence>
<keyword evidence="4 10" id="KW-1134">Transmembrane beta strand</keyword>
<dbReference type="InterPro" id="IPR036942">
    <property type="entry name" value="Beta-barrel_TonB_sf"/>
</dbReference>
<evidence type="ECO:0000256" key="1">
    <source>
        <dbReference type="ARBA" id="ARBA00004571"/>
    </source>
</evidence>
<evidence type="ECO:0000256" key="9">
    <source>
        <dbReference type="ARBA" id="ARBA00023237"/>
    </source>
</evidence>
<dbReference type="PROSITE" id="PS52016">
    <property type="entry name" value="TONB_DEPENDENT_REC_3"/>
    <property type="match status" value="1"/>
</dbReference>
<dbReference type="AlphaFoldDB" id="A0A927IJG6"/>
<evidence type="ECO:0000256" key="10">
    <source>
        <dbReference type="PROSITE-ProRule" id="PRU01360"/>
    </source>
</evidence>
<dbReference type="Proteomes" id="UP000622317">
    <property type="component" value="Unassembled WGS sequence"/>
</dbReference>
<dbReference type="GO" id="GO:0009279">
    <property type="term" value="C:cell outer membrane"/>
    <property type="evidence" value="ECO:0007669"/>
    <property type="project" value="UniProtKB-SubCell"/>
</dbReference>
<dbReference type="InterPro" id="IPR010105">
    <property type="entry name" value="TonB_sidphr_rcpt"/>
</dbReference>
<organism evidence="15 16">
    <name type="scientific">Pelagicoccus enzymogenes</name>
    <dbReference type="NCBI Taxonomy" id="2773457"/>
    <lineage>
        <taxon>Bacteria</taxon>
        <taxon>Pseudomonadati</taxon>
        <taxon>Verrucomicrobiota</taxon>
        <taxon>Opitutia</taxon>
        <taxon>Puniceicoccales</taxon>
        <taxon>Pelagicoccaceae</taxon>
        <taxon>Pelagicoccus</taxon>
    </lineage>
</organism>
<dbReference type="EMBL" id="JACYFG010000051">
    <property type="protein sequence ID" value="MBD5781783.1"/>
    <property type="molecule type" value="Genomic_DNA"/>
</dbReference>
<feature type="domain" description="TonB-dependent receptor-like beta-barrel" evidence="13">
    <location>
        <begin position="240"/>
        <end position="691"/>
    </location>
</feature>
<name>A0A927IJG6_9BACT</name>
<dbReference type="GO" id="GO:0038023">
    <property type="term" value="F:signaling receptor activity"/>
    <property type="evidence" value="ECO:0007669"/>
    <property type="project" value="InterPro"/>
</dbReference>
<feature type="chain" id="PRO_5036814888" evidence="12">
    <location>
        <begin position="22"/>
        <end position="720"/>
    </location>
</feature>
<dbReference type="SUPFAM" id="SSF56935">
    <property type="entry name" value="Porins"/>
    <property type="match status" value="1"/>
</dbReference>
<keyword evidence="12" id="KW-0732">Signal</keyword>
<evidence type="ECO:0000256" key="12">
    <source>
        <dbReference type="SAM" id="SignalP"/>
    </source>
</evidence>
<evidence type="ECO:0000256" key="11">
    <source>
        <dbReference type="RuleBase" id="RU003357"/>
    </source>
</evidence>
<comment type="caution">
    <text evidence="15">The sequence shown here is derived from an EMBL/GenBank/DDBJ whole genome shotgun (WGS) entry which is preliminary data.</text>
</comment>
<evidence type="ECO:0000256" key="6">
    <source>
        <dbReference type="ARBA" id="ARBA00023077"/>
    </source>
</evidence>
<evidence type="ECO:0000313" key="15">
    <source>
        <dbReference type="EMBL" id="MBD5781783.1"/>
    </source>
</evidence>
<keyword evidence="9 10" id="KW-0998">Cell outer membrane</keyword>
<keyword evidence="3 10" id="KW-0813">Transport</keyword>
<dbReference type="InterPro" id="IPR037066">
    <property type="entry name" value="Plug_dom_sf"/>
</dbReference>
<dbReference type="PANTHER" id="PTHR32552">
    <property type="entry name" value="FERRICHROME IRON RECEPTOR-RELATED"/>
    <property type="match status" value="1"/>
</dbReference>
<reference evidence="15" key="1">
    <citation type="submission" date="2020-09" db="EMBL/GenBank/DDBJ databases">
        <title>Pelagicoccus enzymogenes sp. nov. with an EPS production, isolated from marine sediment.</title>
        <authorList>
            <person name="Feng X."/>
        </authorList>
    </citation>
    <scope>NUCLEOTIDE SEQUENCE</scope>
    <source>
        <strain evidence="15">NFK12</strain>
    </source>
</reference>